<keyword evidence="6" id="KW-1185">Reference proteome</keyword>
<dbReference type="SUPFAM" id="SSF48008">
    <property type="entry name" value="GntR ligand-binding domain-like"/>
    <property type="match status" value="1"/>
</dbReference>
<dbReference type="RefSeq" id="WP_141929025.1">
    <property type="nucleotide sequence ID" value="NZ_BAABCI010000036.1"/>
</dbReference>
<keyword evidence="1" id="KW-0805">Transcription regulation</keyword>
<dbReference type="SMART" id="SM00345">
    <property type="entry name" value="HTH_GNTR"/>
    <property type="match status" value="1"/>
</dbReference>
<dbReference type="PRINTS" id="PR00035">
    <property type="entry name" value="HTHGNTR"/>
</dbReference>
<evidence type="ECO:0000313" key="6">
    <source>
        <dbReference type="Proteomes" id="UP000320806"/>
    </source>
</evidence>
<dbReference type="GO" id="GO:0003700">
    <property type="term" value="F:DNA-binding transcription factor activity"/>
    <property type="evidence" value="ECO:0007669"/>
    <property type="project" value="InterPro"/>
</dbReference>
<dbReference type="Pfam" id="PF00392">
    <property type="entry name" value="GntR"/>
    <property type="match status" value="1"/>
</dbReference>
<dbReference type="EMBL" id="VFMO01000001">
    <property type="protein sequence ID" value="TQJ15472.1"/>
    <property type="molecule type" value="Genomic_DNA"/>
</dbReference>
<dbReference type="Gene3D" id="1.20.120.530">
    <property type="entry name" value="GntR ligand-binding domain-like"/>
    <property type="match status" value="1"/>
</dbReference>
<evidence type="ECO:0000259" key="4">
    <source>
        <dbReference type="PROSITE" id="PS50949"/>
    </source>
</evidence>
<dbReference type="SUPFAM" id="SSF46785">
    <property type="entry name" value="Winged helix' DNA-binding domain"/>
    <property type="match status" value="1"/>
</dbReference>
<dbReference type="InterPro" id="IPR036390">
    <property type="entry name" value="WH_DNA-bd_sf"/>
</dbReference>
<dbReference type="Proteomes" id="UP000320806">
    <property type="component" value="Unassembled WGS sequence"/>
</dbReference>
<dbReference type="PANTHER" id="PTHR43537">
    <property type="entry name" value="TRANSCRIPTIONAL REGULATOR, GNTR FAMILY"/>
    <property type="match status" value="1"/>
</dbReference>
<proteinExistence type="predicted"/>
<dbReference type="OrthoDB" id="8680240at2"/>
<accession>A0A542EJG3</accession>
<dbReference type="InterPro" id="IPR011711">
    <property type="entry name" value="GntR_C"/>
</dbReference>
<evidence type="ECO:0000256" key="1">
    <source>
        <dbReference type="ARBA" id="ARBA00023015"/>
    </source>
</evidence>
<dbReference type="GO" id="GO:0003677">
    <property type="term" value="F:DNA binding"/>
    <property type="evidence" value="ECO:0007669"/>
    <property type="project" value="UniProtKB-KW"/>
</dbReference>
<dbReference type="InterPro" id="IPR008920">
    <property type="entry name" value="TF_FadR/GntR_C"/>
</dbReference>
<evidence type="ECO:0000256" key="3">
    <source>
        <dbReference type="ARBA" id="ARBA00023163"/>
    </source>
</evidence>
<dbReference type="PANTHER" id="PTHR43537:SF24">
    <property type="entry name" value="GLUCONATE OPERON TRANSCRIPTIONAL REPRESSOR"/>
    <property type="match status" value="1"/>
</dbReference>
<comment type="caution">
    <text evidence="5">The sequence shown here is derived from an EMBL/GenBank/DDBJ whole genome shotgun (WGS) entry which is preliminary data.</text>
</comment>
<sequence length="212" mass="23328">MSTTAADRAHTHLREEILQGRITPGTMLSESELAGRLSMSRTPVRAALTRLQDEGWVTIYPQRGALVREVGEQEVWDAAAVRHALESAGVRRGVPSLRDALSGELAENLEAQRVALSDNDFASFMSLAMRFHRGFVELAGNAVMLSVYDRLQDKQAAAIARSSGTITGDIDQVIAEHRRLLDDALRGDWVTFATHLDDHQTRNHGLESGSTR</sequence>
<keyword evidence="2" id="KW-0238">DNA-binding</keyword>
<dbReference type="AlphaFoldDB" id="A0A542EJG3"/>
<dbReference type="PROSITE" id="PS50949">
    <property type="entry name" value="HTH_GNTR"/>
    <property type="match status" value="1"/>
</dbReference>
<dbReference type="InterPro" id="IPR036388">
    <property type="entry name" value="WH-like_DNA-bd_sf"/>
</dbReference>
<organism evidence="5 6">
    <name type="scientific">Yimella lutea</name>
    <dbReference type="NCBI Taxonomy" id="587872"/>
    <lineage>
        <taxon>Bacteria</taxon>
        <taxon>Bacillati</taxon>
        <taxon>Actinomycetota</taxon>
        <taxon>Actinomycetes</taxon>
        <taxon>Micrococcales</taxon>
        <taxon>Dermacoccaceae</taxon>
        <taxon>Yimella</taxon>
    </lineage>
</organism>
<evidence type="ECO:0000256" key="2">
    <source>
        <dbReference type="ARBA" id="ARBA00023125"/>
    </source>
</evidence>
<dbReference type="SMART" id="SM00895">
    <property type="entry name" value="FCD"/>
    <property type="match status" value="1"/>
</dbReference>
<gene>
    <name evidence="5" type="ORF">FB459_3028</name>
</gene>
<dbReference type="Pfam" id="PF07729">
    <property type="entry name" value="FCD"/>
    <property type="match status" value="1"/>
</dbReference>
<reference evidence="5 6" key="1">
    <citation type="submission" date="2019-06" db="EMBL/GenBank/DDBJ databases">
        <title>Sequencing the genomes of 1000 actinobacteria strains.</title>
        <authorList>
            <person name="Klenk H.-P."/>
        </authorList>
    </citation>
    <scope>NUCLEOTIDE SEQUENCE [LARGE SCALE GENOMIC DNA]</scope>
    <source>
        <strain evidence="5 6">DSM 19828</strain>
    </source>
</reference>
<evidence type="ECO:0000313" key="5">
    <source>
        <dbReference type="EMBL" id="TQJ15472.1"/>
    </source>
</evidence>
<protein>
    <submittedName>
        <fullName evidence="5">GntR family transcriptional regulator</fullName>
    </submittedName>
</protein>
<name>A0A542EJG3_9MICO</name>
<dbReference type="CDD" id="cd07377">
    <property type="entry name" value="WHTH_GntR"/>
    <property type="match status" value="1"/>
</dbReference>
<dbReference type="Gene3D" id="1.10.10.10">
    <property type="entry name" value="Winged helix-like DNA-binding domain superfamily/Winged helix DNA-binding domain"/>
    <property type="match status" value="1"/>
</dbReference>
<dbReference type="InterPro" id="IPR000524">
    <property type="entry name" value="Tscrpt_reg_HTH_GntR"/>
</dbReference>
<feature type="domain" description="HTH gntR-type" evidence="4">
    <location>
        <begin position="3"/>
        <end position="70"/>
    </location>
</feature>
<keyword evidence="3" id="KW-0804">Transcription</keyword>